<dbReference type="SMART" id="SM00091">
    <property type="entry name" value="PAS"/>
    <property type="match status" value="1"/>
</dbReference>
<feature type="domain" description="GGDEF" evidence="6">
    <location>
        <begin position="610"/>
        <end position="741"/>
    </location>
</feature>
<dbReference type="InterPro" id="IPR029787">
    <property type="entry name" value="Nucleotide_cyclase"/>
</dbReference>
<dbReference type="InterPro" id="IPR000700">
    <property type="entry name" value="PAS-assoc_C"/>
</dbReference>
<dbReference type="PANTHER" id="PTHR46663:SF4">
    <property type="entry name" value="DIGUANYLATE CYCLASE DGCT-RELATED"/>
    <property type="match status" value="1"/>
</dbReference>
<evidence type="ECO:0000259" key="4">
    <source>
        <dbReference type="PROSITE" id="PS50112"/>
    </source>
</evidence>
<evidence type="ECO:0000313" key="7">
    <source>
        <dbReference type="EMBL" id="ANE31666.1"/>
    </source>
</evidence>
<name>A0A172SNX0_PSEFL</name>
<organism evidence="7">
    <name type="scientific">Pseudomonas fluorescens</name>
    <dbReference type="NCBI Taxonomy" id="294"/>
    <lineage>
        <taxon>Bacteria</taxon>
        <taxon>Pseudomonadati</taxon>
        <taxon>Pseudomonadota</taxon>
        <taxon>Gammaproteobacteria</taxon>
        <taxon>Pseudomonadales</taxon>
        <taxon>Pseudomonadaceae</taxon>
        <taxon>Pseudomonas</taxon>
    </lineage>
</organism>
<dbReference type="InterPro" id="IPR013655">
    <property type="entry name" value="PAS_fold_3"/>
</dbReference>
<comment type="subcellular location">
    <subcellularLocation>
        <location evidence="2">Cell inner membrane</location>
    </subcellularLocation>
</comment>
<dbReference type="Gene3D" id="3.30.450.20">
    <property type="entry name" value="PAS domain"/>
    <property type="match status" value="1"/>
</dbReference>
<dbReference type="InterPro" id="IPR052163">
    <property type="entry name" value="DGC-Regulatory_Protein"/>
</dbReference>
<reference evidence="7" key="1">
    <citation type="submission" date="2015-12" db="EMBL/GenBank/DDBJ databases">
        <title>Adaptive evolution by spontaneous domain fusion and protein relocalisation.</title>
        <authorList>
            <person name="Farr A.D."/>
            <person name="Rainey P.B."/>
        </authorList>
    </citation>
    <scope>NUCLEOTIDE SEQUENCE</scope>
    <source>
        <strain evidence="7">SBW25</strain>
    </source>
</reference>
<dbReference type="PROSITE" id="PS50112">
    <property type="entry name" value="PAS"/>
    <property type="match status" value="1"/>
</dbReference>
<evidence type="ECO:0000256" key="2">
    <source>
        <dbReference type="ARBA" id="ARBA00004533"/>
    </source>
</evidence>
<dbReference type="EMBL" id="KU248760">
    <property type="protein sequence ID" value="ANE31666.1"/>
    <property type="molecule type" value="Genomic_DNA"/>
</dbReference>
<feature type="transmembrane region" description="Helical" evidence="3">
    <location>
        <begin position="258"/>
        <end position="280"/>
    </location>
</feature>
<dbReference type="CDD" id="cd01949">
    <property type="entry name" value="GGDEF"/>
    <property type="match status" value="1"/>
</dbReference>
<dbReference type="GO" id="GO:0005886">
    <property type="term" value="C:plasma membrane"/>
    <property type="evidence" value="ECO:0007669"/>
    <property type="project" value="UniProtKB-SubCell"/>
</dbReference>
<dbReference type="FunFam" id="3.30.70.270:FF:000001">
    <property type="entry name" value="Diguanylate cyclase domain protein"/>
    <property type="match status" value="1"/>
</dbReference>
<proteinExistence type="predicted"/>
<keyword evidence="3" id="KW-0472">Membrane</keyword>
<dbReference type="Gene3D" id="3.30.70.270">
    <property type="match status" value="1"/>
</dbReference>
<dbReference type="AlphaFoldDB" id="A0A172SNX0"/>
<protein>
    <submittedName>
        <fullName evidence="7">MwsR-FwsR</fullName>
    </submittedName>
</protein>
<dbReference type="InterPro" id="IPR000014">
    <property type="entry name" value="PAS"/>
</dbReference>
<dbReference type="SUPFAM" id="SSF55073">
    <property type="entry name" value="Nucleotide cyclase"/>
    <property type="match status" value="1"/>
</dbReference>
<comment type="cofactor">
    <cofactor evidence="1">
        <name>Mg(2+)</name>
        <dbReference type="ChEBI" id="CHEBI:18420"/>
    </cofactor>
</comment>
<dbReference type="InterPro" id="IPR000160">
    <property type="entry name" value="GGDEF_dom"/>
</dbReference>
<evidence type="ECO:0000259" key="5">
    <source>
        <dbReference type="PROSITE" id="PS50113"/>
    </source>
</evidence>
<evidence type="ECO:0000259" key="6">
    <source>
        <dbReference type="PROSITE" id="PS50887"/>
    </source>
</evidence>
<dbReference type="PANTHER" id="PTHR46663">
    <property type="entry name" value="DIGUANYLATE CYCLASE DGCT-RELATED"/>
    <property type="match status" value="1"/>
</dbReference>
<accession>A0A172SNX0</accession>
<dbReference type="SMART" id="SM00267">
    <property type="entry name" value="GGDEF"/>
    <property type="match status" value="1"/>
</dbReference>
<dbReference type="SUPFAM" id="SSF55785">
    <property type="entry name" value="PYP-like sensor domain (PAS domain)"/>
    <property type="match status" value="1"/>
</dbReference>
<keyword evidence="3" id="KW-0812">Transmembrane</keyword>
<dbReference type="NCBIfam" id="TIGR00254">
    <property type="entry name" value="GGDEF"/>
    <property type="match status" value="1"/>
</dbReference>
<feature type="domain" description="PAS" evidence="4">
    <location>
        <begin position="449"/>
        <end position="522"/>
    </location>
</feature>
<sequence>MSKVTPPTPLRAAHIAPGAPLHGTLKGALATLVLMLLALLFWQLLDQLQQNQKNQQQYTIDYSADLAEQISLNMALSAKIALNLLPMIEPPRDSEQQQALMRTLQRSLPELRSLALLAPSGAVISDSASDSQDSALLEELVQRSHGQSYYLSNSNDGTLIYLLLHQPSGGSRVYWALRLSPNYLANLTRQDGQGLRPMWAIENRLNHRVISRDSGMPAQWTSALTPDELNKSVLVTPLSKSDWQLRGLFDRTAVLEQLLPAFIGKCLLGLAFSLIPVIVLLNMRRRQRQVHEGRRRYQDIFEGTGVALCVLDLSGLNAFFQRTPLETREQLHTWLQDNPDERQQLLKELRITEVNQVAVRLLNVGSCEEAWERLIDDCPRNATSIGYQILEAVLTQQHQLELEIQLKPMVHEKSSLVDAPTAEHPRPAAAATLLALVHAQGEVERLSEREQLLSSMLVSVNAVLWAIDWETRRVLYVSPAYERVFGRSASLLLADHREWRNSIHPEDLDYAEHSLARVLEQGAVEDREYRIITANGQIRWLSDKCYINQQVEPGEPVIVVGMAEDITEKKQLELELHRLATTDVLTQSSNRRHFFECANQAFDTACAQGAPLAFLLLDIDDFKDVNDTYGHLEGDQVLRRIAESGRGVLRRGDLFGRIGGEEFAAVLPGCAPEMALQVAERLGKEIQALSFSYEGQAFSVTISQGLANLSEADSTLDSLFARADAAMYEAKRLGKNRVIAG</sequence>
<keyword evidence="3" id="KW-1133">Transmembrane helix</keyword>
<dbReference type="GO" id="GO:0003824">
    <property type="term" value="F:catalytic activity"/>
    <property type="evidence" value="ECO:0007669"/>
    <property type="project" value="UniProtKB-ARBA"/>
</dbReference>
<feature type="transmembrane region" description="Helical" evidence="3">
    <location>
        <begin position="27"/>
        <end position="45"/>
    </location>
</feature>
<dbReference type="NCBIfam" id="TIGR00229">
    <property type="entry name" value="sensory_box"/>
    <property type="match status" value="1"/>
</dbReference>
<feature type="domain" description="PAC" evidence="5">
    <location>
        <begin position="525"/>
        <end position="578"/>
    </location>
</feature>
<dbReference type="CDD" id="cd00130">
    <property type="entry name" value="PAS"/>
    <property type="match status" value="1"/>
</dbReference>
<dbReference type="InterPro" id="IPR043128">
    <property type="entry name" value="Rev_trsase/Diguanyl_cyclase"/>
</dbReference>
<dbReference type="Pfam" id="PF00990">
    <property type="entry name" value="GGDEF"/>
    <property type="match status" value="1"/>
</dbReference>
<dbReference type="PROSITE" id="PS50887">
    <property type="entry name" value="GGDEF"/>
    <property type="match status" value="1"/>
</dbReference>
<dbReference type="SMART" id="SM00086">
    <property type="entry name" value="PAC"/>
    <property type="match status" value="1"/>
</dbReference>
<dbReference type="InterPro" id="IPR035965">
    <property type="entry name" value="PAS-like_dom_sf"/>
</dbReference>
<dbReference type="Pfam" id="PF08447">
    <property type="entry name" value="PAS_3"/>
    <property type="match status" value="1"/>
</dbReference>
<evidence type="ECO:0000256" key="3">
    <source>
        <dbReference type="SAM" id="Phobius"/>
    </source>
</evidence>
<dbReference type="InterPro" id="IPR001610">
    <property type="entry name" value="PAC"/>
</dbReference>
<dbReference type="PROSITE" id="PS50113">
    <property type="entry name" value="PAC"/>
    <property type="match status" value="1"/>
</dbReference>
<evidence type="ECO:0000256" key="1">
    <source>
        <dbReference type="ARBA" id="ARBA00001946"/>
    </source>
</evidence>